<dbReference type="PhylomeDB" id="A0A060SZZ5"/>
<dbReference type="InterPro" id="IPR001138">
    <property type="entry name" value="Zn2Cys6_DnaBD"/>
</dbReference>
<evidence type="ECO:0000259" key="2">
    <source>
        <dbReference type="PROSITE" id="PS50048"/>
    </source>
</evidence>
<dbReference type="CDD" id="cd12148">
    <property type="entry name" value="fungal_TF_MHR"/>
    <property type="match status" value="1"/>
</dbReference>
<dbReference type="EMBL" id="HG937693">
    <property type="protein sequence ID" value="CDP34089.1"/>
    <property type="molecule type" value="Genomic_DNA"/>
</dbReference>
<dbReference type="SUPFAM" id="SSF57701">
    <property type="entry name" value="Zn2/Cys6 DNA-binding domain"/>
    <property type="match status" value="1"/>
</dbReference>
<reference evidence="3" key="1">
    <citation type="submission" date="2014-02" db="EMBL/GenBank/DDBJ databases">
        <authorList>
            <person name="Genoscope - CEA"/>
        </authorList>
    </citation>
    <scope>NUCLEOTIDE SEQUENCE</scope>
    <source>
        <strain evidence="3">LS3</strain>
    </source>
</reference>
<dbReference type="GO" id="GO:0000981">
    <property type="term" value="F:DNA-binding transcription factor activity, RNA polymerase II-specific"/>
    <property type="evidence" value="ECO:0007669"/>
    <property type="project" value="InterPro"/>
</dbReference>
<dbReference type="CDD" id="cd00067">
    <property type="entry name" value="GAL4"/>
    <property type="match status" value="1"/>
</dbReference>
<dbReference type="PANTHER" id="PTHR47785">
    <property type="entry name" value="ZN(II)2CYS6 TRANSCRIPTION FACTOR (EUROFUNG)-RELATED-RELATED"/>
    <property type="match status" value="1"/>
</dbReference>
<dbReference type="AlphaFoldDB" id="A0A060SZZ5"/>
<dbReference type="GO" id="GO:0008270">
    <property type="term" value="F:zinc ion binding"/>
    <property type="evidence" value="ECO:0007669"/>
    <property type="project" value="InterPro"/>
</dbReference>
<reference evidence="3" key="2">
    <citation type="submission" date="2014-06" db="EMBL/GenBank/DDBJ databases">
        <title>The complete genome of Blastobotrys (Arxula) adeninivorans LS3 - a yeast of biotechnological interest.</title>
        <authorList>
            <person name="Kunze G."/>
            <person name="Gaillardin C."/>
            <person name="Czernicka M."/>
            <person name="Durrens P."/>
            <person name="Martin T."/>
            <person name="Boer E."/>
            <person name="Gabaldon T."/>
            <person name="Cruz J."/>
            <person name="Talla E."/>
            <person name="Marck C."/>
            <person name="Goffeau A."/>
            <person name="Barbe V."/>
            <person name="Baret P."/>
            <person name="Baronian K."/>
            <person name="Beier S."/>
            <person name="Bleykasten C."/>
            <person name="Bode R."/>
            <person name="Casaregola S."/>
            <person name="Despons L."/>
            <person name="Fairhead C."/>
            <person name="Giersberg M."/>
            <person name="Gierski P."/>
            <person name="Hahnel U."/>
            <person name="Hartmann A."/>
            <person name="Jankowska D."/>
            <person name="Jubin C."/>
            <person name="Jung P."/>
            <person name="Lafontaine I."/>
            <person name="Leh-Louis V."/>
            <person name="Lemaire M."/>
            <person name="Marcet-Houben M."/>
            <person name="Mascher M."/>
            <person name="Morel G."/>
            <person name="Richard G.-F."/>
            <person name="Riechen J."/>
            <person name="Sacerdot C."/>
            <person name="Sarkar A."/>
            <person name="Savel G."/>
            <person name="Schacherer J."/>
            <person name="Sherman D."/>
            <person name="Straub M.-L."/>
            <person name="Stein N."/>
            <person name="Thierry A."/>
            <person name="Trautwein-Schult A."/>
            <person name="Westhof E."/>
            <person name="Worch S."/>
            <person name="Dujon B."/>
            <person name="Souciet J.-L."/>
            <person name="Wincker P."/>
            <person name="Scholz U."/>
            <person name="Neuveglise N."/>
        </authorList>
    </citation>
    <scope>NUCLEOTIDE SEQUENCE</scope>
    <source>
        <strain evidence="3">LS3</strain>
    </source>
</reference>
<protein>
    <submittedName>
        <fullName evidence="3">ARAD1C04422p</fullName>
    </submittedName>
</protein>
<proteinExistence type="predicted"/>
<dbReference type="PANTHER" id="PTHR47785:SF5">
    <property type="entry name" value="ZN(II)2CYS6 TRANSCRIPTION FACTOR (EUROFUNG)"/>
    <property type="match status" value="1"/>
</dbReference>
<gene>
    <name evidence="3" type="ORF">GNLVRS02_ARAD1C04422g</name>
</gene>
<feature type="region of interest" description="Disordered" evidence="1">
    <location>
        <begin position="285"/>
        <end position="307"/>
    </location>
</feature>
<dbReference type="PROSITE" id="PS50048">
    <property type="entry name" value="ZN2_CY6_FUNGAL_2"/>
    <property type="match status" value="1"/>
</dbReference>
<sequence length="575" mass="65568">MKRVSRSAVTYPRKRAVTACQICRLRKTKCDNNRPSCSFCLSSGRVCVYDDSQVDQSKFDPASLAILSQINVVLSELNTVSSKLDGTSASNGGKRVIANPYSLNAAPGVTNMEHVLAWPIYDDVEGIRSLTYDYREHDDKLLETPMLMDVVDRTKVPELVQQFFHYVHTKNPICNVRVTEHYANEISQTGFGWNFESCIILLICALGAIAGPAKSEQDRLIATAYFVEARKRIAFVKHNTLQAAQCYFFCGMFRMYNIQPVIAWQEFHQACLILRTFLLMKDDNSDGSKVNGQSEPKSERRSSTTRHGYTMSVEQRLFWSSLKSETELSLELCFPTSGLANIKYPDLFPSPPTEEEGEIDEKAWFFYLTELMLRRTTDNVINAFYCCEPSEWLTTPTRDLIDSVKVFEGRLEDCKKSIASSLQFHYGATPGDELTYVTKGRFVDAYEYLYRPLVYCAMHGSPDPALRPYVDKYVYYVTTWSDTLADVHRHHGTWYYIRFICRVMVVLMGLVKAQVLDRLPVDLDTLMTRCNLLLSRWEGESPDLSAIKDILNTLWMTVSEQSLSPETVRSNPSSV</sequence>
<dbReference type="Pfam" id="PF00172">
    <property type="entry name" value="Zn_clus"/>
    <property type="match status" value="1"/>
</dbReference>
<dbReference type="InterPro" id="IPR036864">
    <property type="entry name" value="Zn2-C6_fun-type_DNA-bd_sf"/>
</dbReference>
<dbReference type="PROSITE" id="PS00463">
    <property type="entry name" value="ZN2_CY6_FUNGAL_1"/>
    <property type="match status" value="1"/>
</dbReference>
<dbReference type="InterPro" id="IPR053181">
    <property type="entry name" value="EcdB-like_regulator"/>
</dbReference>
<organism evidence="3">
    <name type="scientific">Blastobotrys adeninivorans</name>
    <name type="common">Yeast</name>
    <name type="synonym">Arxula adeninivorans</name>
    <dbReference type="NCBI Taxonomy" id="409370"/>
    <lineage>
        <taxon>Eukaryota</taxon>
        <taxon>Fungi</taxon>
        <taxon>Dikarya</taxon>
        <taxon>Ascomycota</taxon>
        <taxon>Saccharomycotina</taxon>
        <taxon>Dipodascomycetes</taxon>
        <taxon>Dipodascales</taxon>
        <taxon>Trichomonascaceae</taxon>
        <taxon>Blastobotrys</taxon>
    </lineage>
</organism>
<dbReference type="Gene3D" id="4.10.240.10">
    <property type="entry name" value="Zn(2)-C6 fungal-type DNA-binding domain"/>
    <property type="match status" value="1"/>
</dbReference>
<accession>A0A060SZZ5</accession>
<name>A0A060SZZ5_BLAAD</name>
<evidence type="ECO:0000313" key="3">
    <source>
        <dbReference type="EMBL" id="CDP34089.1"/>
    </source>
</evidence>
<feature type="domain" description="Zn(2)-C6 fungal-type" evidence="2">
    <location>
        <begin position="19"/>
        <end position="49"/>
    </location>
</feature>
<dbReference type="SMART" id="SM00066">
    <property type="entry name" value="GAL4"/>
    <property type="match status" value="1"/>
</dbReference>
<evidence type="ECO:0000256" key="1">
    <source>
        <dbReference type="SAM" id="MobiDB-lite"/>
    </source>
</evidence>